<keyword evidence="2" id="KW-1185">Reference proteome</keyword>
<dbReference type="AlphaFoldDB" id="A0A222FG08"/>
<name>A0A222FG08_9GAMM</name>
<evidence type="ECO:0000313" key="1">
    <source>
        <dbReference type="EMBL" id="ASP37928.1"/>
    </source>
</evidence>
<reference evidence="1 2" key="1">
    <citation type="submission" date="2017-07" db="EMBL/GenBank/DDBJ databases">
        <title>Annotated genome sequence of Bacterioplanes sanyensis isolated from Red Sea.</title>
        <authorList>
            <person name="Rehman Z.U."/>
        </authorList>
    </citation>
    <scope>NUCLEOTIDE SEQUENCE [LARGE SCALE GENOMIC DNA]</scope>
    <source>
        <strain evidence="1 2">NV9</strain>
    </source>
</reference>
<dbReference type="Proteomes" id="UP000202440">
    <property type="component" value="Chromosome"/>
</dbReference>
<organism evidence="1 2">
    <name type="scientific">Bacterioplanes sanyensis</name>
    <dbReference type="NCBI Taxonomy" id="1249553"/>
    <lineage>
        <taxon>Bacteria</taxon>
        <taxon>Pseudomonadati</taxon>
        <taxon>Pseudomonadota</taxon>
        <taxon>Gammaproteobacteria</taxon>
        <taxon>Oceanospirillales</taxon>
        <taxon>Oceanospirillaceae</taxon>
        <taxon>Bacterioplanes</taxon>
    </lineage>
</organism>
<protein>
    <submittedName>
        <fullName evidence="1">Uncharacterized protein</fullName>
    </submittedName>
</protein>
<proteinExistence type="predicted"/>
<dbReference type="EMBL" id="CP022530">
    <property type="protein sequence ID" value="ASP37928.1"/>
    <property type="molecule type" value="Genomic_DNA"/>
</dbReference>
<gene>
    <name evidence="1" type="ORF">CHH28_04210</name>
</gene>
<accession>A0A222FG08</accession>
<sequence>MKQLLCILIRSVIYNLVVDQPHNLIVLKEAIARGEGKCISGEFHYFDEVRVRDNGGITSKFDAIHFKSGQRFLLGNFDNGWCLRATHPDSVIRNDMLETLGSTYNAEVKICWINDLFDNLGQSRGPEYGKCIYEISVRKAAKK</sequence>
<dbReference type="KEGG" id="bsan:CHH28_04210"/>
<evidence type="ECO:0000313" key="2">
    <source>
        <dbReference type="Proteomes" id="UP000202440"/>
    </source>
</evidence>